<evidence type="ECO:0000313" key="1">
    <source>
        <dbReference type="EMBL" id="GES19187.1"/>
    </source>
</evidence>
<dbReference type="RefSeq" id="WP_155344285.1">
    <property type="nucleotide sequence ID" value="NZ_BAAAHM010000018.1"/>
</dbReference>
<evidence type="ECO:0000313" key="2">
    <source>
        <dbReference type="Proteomes" id="UP000377595"/>
    </source>
</evidence>
<dbReference type="AlphaFoldDB" id="A0A5M3XBY7"/>
<dbReference type="Proteomes" id="UP000377595">
    <property type="component" value="Unassembled WGS sequence"/>
</dbReference>
<organism evidence="1 2">
    <name type="scientific">Acrocarpospora pleiomorpha</name>
    <dbReference type="NCBI Taxonomy" id="90975"/>
    <lineage>
        <taxon>Bacteria</taxon>
        <taxon>Bacillati</taxon>
        <taxon>Actinomycetota</taxon>
        <taxon>Actinomycetes</taxon>
        <taxon>Streptosporangiales</taxon>
        <taxon>Streptosporangiaceae</taxon>
        <taxon>Acrocarpospora</taxon>
    </lineage>
</organism>
<name>A0A5M3XBY7_9ACTN</name>
<dbReference type="OrthoDB" id="582160at2"/>
<reference evidence="1 2" key="1">
    <citation type="submission" date="2019-10" db="EMBL/GenBank/DDBJ databases">
        <title>Whole genome shotgun sequence of Acrocarpospora pleiomorpha NBRC 16267.</title>
        <authorList>
            <person name="Ichikawa N."/>
            <person name="Kimura A."/>
            <person name="Kitahashi Y."/>
            <person name="Komaki H."/>
            <person name="Oguchi A."/>
        </authorList>
    </citation>
    <scope>NUCLEOTIDE SEQUENCE [LARGE SCALE GENOMIC DNA]</scope>
    <source>
        <strain evidence="1 2">NBRC 16267</strain>
    </source>
</reference>
<comment type="caution">
    <text evidence="1">The sequence shown here is derived from an EMBL/GenBank/DDBJ whole genome shotgun (WGS) entry which is preliminary data.</text>
</comment>
<accession>A0A5M3XBY7</accession>
<protein>
    <submittedName>
        <fullName evidence="1">Uncharacterized protein</fullName>
    </submittedName>
</protein>
<gene>
    <name evidence="1" type="ORF">Aple_020830</name>
</gene>
<proteinExistence type="predicted"/>
<dbReference type="EMBL" id="BLAF01000010">
    <property type="protein sequence ID" value="GES19187.1"/>
    <property type="molecule type" value="Genomic_DNA"/>
</dbReference>
<keyword evidence="2" id="KW-1185">Reference proteome</keyword>
<sequence>MTVHIDWKQLENSERLPAGDQITLKISDYDEDDVTQFRLRAGGAVNWWKGIEIKNSGGQVVAWCESTAPQIGVAEIEWDDIEGGKIILWKAGVFGIHTPYYDLDVDDHIKEKKLVFRWTADR</sequence>